<name>A0ABT5TT58_9MICO</name>
<evidence type="ECO:0000313" key="4">
    <source>
        <dbReference type="Proteomes" id="UP001165561"/>
    </source>
</evidence>
<dbReference type="PIRSF" id="PIRSF004553">
    <property type="entry name" value="CHP00095"/>
    <property type="match status" value="1"/>
</dbReference>
<dbReference type="InterPro" id="IPR004398">
    <property type="entry name" value="RNA_MeTrfase_RsmD"/>
</dbReference>
<dbReference type="PANTHER" id="PTHR43542">
    <property type="entry name" value="METHYLTRANSFERASE"/>
    <property type="match status" value="1"/>
</dbReference>
<dbReference type="Proteomes" id="UP001165561">
    <property type="component" value="Unassembled WGS sequence"/>
</dbReference>
<dbReference type="GO" id="GO:0052913">
    <property type="term" value="F:16S rRNA (guanine(966)-N(2))-methyltransferase activity"/>
    <property type="evidence" value="ECO:0007669"/>
    <property type="project" value="UniProtKB-EC"/>
</dbReference>
<dbReference type="SUPFAM" id="SSF53335">
    <property type="entry name" value="S-adenosyl-L-methionine-dependent methyltransferases"/>
    <property type="match status" value="1"/>
</dbReference>
<keyword evidence="1 3" id="KW-0489">Methyltransferase</keyword>
<dbReference type="Pfam" id="PF03602">
    <property type="entry name" value="Cons_hypoth95"/>
    <property type="match status" value="1"/>
</dbReference>
<reference evidence="3" key="1">
    <citation type="submission" date="2023-02" db="EMBL/GenBank/DDBJ databases">
        <title>Georgenia sp.10Sc9-8, isolated from a soil sample collected from the Taklamakan desert.</title>
        <authorList>
            <person name="Liu S."/>
        </authorList>
    </citation>
    <scope>NUCLEOTIDE SEQUENCE</scope>
    <source>
        <strain evidence="3">10Sc9-8</strain>
    </source>
</reference>
<proteinExistence type="predicted"/>
<dbReference type="NCBIfam" id="TIGR00095">
    <property type="entry name" value="16S rRNA (guanine(966)-N(2))-methyltransferase RsmD"/>
    <property type="match status" value="1"/>
</dbReference>
<sequence length="208" mass="22044">MARLESVTRIVAGSAGGRRLQVPRSGTRPTSERVREALFSSLQHAGLLEDAVVLDLYAGSGALGLEAASRGAAHVTLVEVSRPAAELCRRNAAALGLTGQVSVAGAKVQTFLRGGPRTEHAAHLVLLDPPYDIAEDALAEVLQLLTIDGGAAAWLTEDAVVVVERSRRSPEPSWPEGLARTDRRAYGDTVMWFAAPTVHKQQEAPEPA</sequence>
<evidence type="ECO:0000256" key="2">
    <source>
        <dbReference type="ARBA" id="ARBA00022679"/>
    </source>
</evidence>
<keyword evidence="2 3" id="KW-0808">Transferase</keyword>
<keyword evidence="4" id="KW-1185">Reference proteome</keyword>
<comment type="caution">
    <text evidence="3">The sequence shown here is derived from an EMBL/GenBank/DDBJ whole genome shotgun (WGS) entry which is preliminary data.</text>
</comment>
<evidence type="ECO:0000313" key="3">
    <source>
        <dbReference type="EMBL" id="MDD9205252.1"/>
    </source>
</evidence>
<dbReference type="CDD" id="cd02440">
    <property type="entry name" value="AdoMet_MTases"/>
    <property type="match status" value="1"/>
</dbReference>
<dbReference type="PANTHER" id="PTHR43542:SF1">
    <property type="entry name" value="METHYLTRANSFERASE"/>
    <property type="match status" value="1"/>
</dbReference>
<protein>
    <submittedName>
        <fullName evidence="3">16S rRNA (Guanine(966)-N(2))-methyltransferase RsmD</fullName>
        <ecNumber evidence="3">2.1.1.171</ecNumber>
    </submittedName>
</protein>
<dbReference type="EC" id="2.1.1.171" evidence="3"/>
<organism evidence="3 4">
    <name type="scientific">Georgenia halotolerans</name>
    <dbReference type="NCBI Taxonomy" id="3028317"/>
    <lineage>
        <taxon>Bacteria</taxon>
        <taxon>Bacillati</taxon>
        <taxon>Actinomycetota</taxon>
        <taxon>Actinomycetes</taxon>
        <taxon>Micrococcales</taxon>
        <taxon>Bogoriellaceae</taxon>
        <taxon>Georgenia</taxon>
    </lineage>
</organism>
<evidence type="ECO:0000256" key="1">
    <source>
        <dbReference type="ARBA" id="ARBA00022603"/>
    </source>
</evidence>
<accession>A0ABT5TT58</accession>
<dbReference type="EMBL" id="JARACI010000372">
    <property type="protein sequence ID" value="MDD9205252.1"/>
    <property type="molecule type" value="Genomic_DNA"/>
</dbReference>
<dbReference type="Gene3D" id="3.40.50.150">
    <property type="entry name" value="Vaccinia Virus protein VP39"/>
    <property type="match status" value="1"/>
</dbReference>
<dbReference type="InterPro" id="IPR029063">
    <property type="entry name" value="SAM-dependent_MTases_sf"/>
</dbReference>
<gene>
    <name evidence="3" type="primary">rsmD</name>
    <name evidence="3" type="ORF">PU560_02080</name>
</gene>